<dbReference type="EMBL" id="JAQQDW010000157">
    <property type="protein sequence ID" value="MFM0109002.1"/>
    <property type="molecule type" value="Genomic_DNA"/>
</dbReference>
<proteinExistence type="predicted"/>
<comment type="caution">
    <text evidence="1">The sequence shown here is derived from an EMBL/GenBank/DDBJ whole genome shotgun (WGS) entry which is preliminary data.</text>
</comment>
<evidence type="ECO:0000313" key="2">
    <source>
        <dbReference type="Proteomes" id="UP001629235"/>
    </source>
</evidence>
<organism evidence="1 2">
    <name type="scientific">Paraburkholderia rhynchosiae</name>
    <dbReference type="NCBI Taxonomy" id="487049"/>
    <lineage>
        <taxon>Bacteria</taxon>
        <taxon>Pseudomonadati</taxon>
        <taxon>Pseudomonadota</taxon>
        <taxon>Betaproteobacteria</taxon>
        <taxon>Burkholderiales</taxon>
        <taxon>Burkholderiaceae</taxon>
        <taxon>Paraburkholderia</taxon>
    </lineage>
</organism>
<name>A0ACC7NN52_9BURK</name>
<evidence type="ECO:0000313" key="1">
    <source>
        <dbReference type="EMBL" id="MFM0109002.1"/>
    </source>
</evidence>
<accession>A0ACC7NN52</accession>
<sequence>MPLTSQSILFCFLFAGLCNAVSADADSSCLQHLGGGYEDTICYGNLSTSLTKDNKRIYAKVHAEIPTGNPHAKLLEAYMAAQDNALKFCELPRDAGAGWEQSPEGSMYPALYAECVYDVRKSQNAFLTDLLKMSEW</sequence>
<reference evidence="1 2" key="1">
    <citation type="journal article" date="2024" name="Chem. Sci.">
        <title>Discovery of megapolipeptins by genome mining of a Burkholderiales bacteria collection.</title>
        <authorList>
            <person name="Paulo B.S."/>
            <person name="Recchia M.J.J."/>
            <person name="Lee S."/>
            <person name="Fergusson C.H."/>
            <person name="Romanowski S.B."/>
            <person name="Hernandez A."/>
            <person name="Krull N."/>
            <person name="Liu D.Y."/>
            <person name="Cavanagh H."/>
            <person name="Bos A."/>
            <person name="Gray C.A."/>
            <person name="Murphy B.T."/>
            <person name="Linington R.G."/>
            <person name="Eustaquio A.S."/>
        </authorList>
    </citation>
    <scope>NUCLEOTIDE SEQUENCE [LARGE SCALE GENOMIC DNA]</scope>
    <source>
        <strain evidence="1 2">RL18-126-BIB-B</strain>
    </source>
</reference>
<protein>
    <submittedName>
        <fullName evidence="1">Uncharacterized protein</fullName>
    </submittedName>
</protein>
<keyword evidence="2" id="KW-1185">Reference proteome</keyword>
<gene>
    <name evidence="1" type="ORF">PQR01_37875</name>
</gene>
<dbReference type="Proteomes" id="UP001629235">
    <property type="component" value="Unassembled WGS sequence"/>
</dbReference>